<gene>
    <name evidence="1" type="ORF">EVAR_67015_1</name>
</gene>
<dbReference type="Proteomes" id="UP000299102">
    <property type="component" value="Unassembled WGS sequence"/>
</dbReference>
<dbReference type="SUPFAM" id="SSF57716">
    <property type="entry name" value="Glucocorticoid receptor-like (DNA-binding domain)"/>
    <property type="match status" value="1"/>
</dbReference>
<dbReference type="EMBL" id="BGZK01002105">
    <property type="protein sequence ID" value="GBP90706.1"/>
    <property type="molecule type" value="Genomic_DNA"/>
</dbReference>
<dbReference type="AlphaFoldDB" id="A0A4C1ZQH0"/>
<name>A0A4C1ZQH0_EUMVA</name>
<accession>A0A4C1ZQH0</accession>
<sequence length="117" mass="12699">MTTSEYRLKVIFNLTEARWVQTGRGWAEAAVAAPSVTAAVAAATATAIPDRACVQVFQGDGLPQKVCDRCSCRVNDLYQFCNEAIEAQNSVCASRYQASALSGVEKKDPRTTIDTRH</sequence>
<dbReference type="Gene3D" id="3.40.1800.20">
    <property type="match status" value="1"/>
</dbReference>
<comment type="caution">
    <text evidence="1">The sequence shown here is derived from an EMBL/GenBank/DDBJ whole genome shotgun (WGS) entry which is preliminary data.</text>
</comment>
<organism evidence="1 2">
    <name type="scientific">Eumeta variegata</name>
    <name type="common">Bagworm moth</name>
    <name type="synonym">Eumeta japonica</name>
    <dbReference type="NCBI Taxonomy" id="151549"/>
    <lineage>
        <taxon>Eukaryota</taxon>
        <taxon>Metazoa</taxon>
        <taxon>Ecdysozoa</taxon>
        <taxon>Arthropoda</taxon>
        <taxon>Hexapoda</taxon>
        <taxon>Insecta</taxon>
        <taxon>Pterygota</taxon>
        <taxon>Neoptera</taxon>
        <taxon>Endopterygota</taxon>
        <taxon>Lepidoptera</taxon>
        <taxon>Glossata</taxon>
        <taxon>Ditrysia</taxon>
        <taxon>Tineoidea</taxon>
        <taxon>Psychidae</taxon>
        <taxon>Oiketicinae</taxon>
        <taxon>Eumeta</taxon>
    </lineage>
</organism>
<evidence type="ECO:0000313" key="2">
    <source>
        <dbReference type="Proteomes" id="UP000299102"/>
    </source>
</evidence>
<keyword evidence="2" id="KW-1185">Reference proteome</keyword>
<protein>
    <submittedName>
        <fullName evidence="1">Uncharacterized protein</fullName>
    </submittedName>
</protein>
<evidence type="ECO:0000313" key="1">
    <source>
        <dbReference type="EMBL" id="GBP90706.1"/>
    </source>
</evidence>
<dbReference type="OrthoDB" id="3437960at2759"/>
<proteinExistence type="predicted"/>
<reference evidence="1 2" key="1">
    <citation type="journal article" date="2019" name="Commun. Biol.">
        <title>The bagworm genome reveals a unique fibroin gene that provides high tensile strength.</title>
        <authorList>
            <person name="Kono N."/>
            <person name="Nakamura H."/>
            <person name="Ohtoshi R."/>
            <person name="Tomita M."/>
            <person name="Numata K."/>
            <person name="Arakawa K."/>
        </authorList>
    </citation>
    <scope>NUCLEOTIDE SEQUENCE [LARGE SCALE GENOMIC DNA]</scope>
</reference>